<keyword evidence="2" id="KW-0479">Metal-binding</keyword>
<dbReference type="InterPro" id="IPR052035">
    <property type="entry name" value="ZnF_BED_domain_contain"/>
</dbReference>
<dbReference type="GO" id="GO:0046983">
    <property type="term" value="F:protein dimerization activity"/>
    <property type="evidence" value="ECO:0007669"/>
    <property type="project" value="InterPro"/>
</dbReference>
<dbReference type="GO" id="GO:0005634">
    <property type="term" value="C:nucleus"/>
    <property type="evidence" value="ECO:0007669"/>
    <property type="project" value="UniProtKB-SubCell"/>
</dbReference>
<comment type="subcellular location">
    <subcellularLocation>
        <location evidence="1">Nucleus</location>
    </subcellularLocation>
</comment>
<keyword evidence="4" id="KW-0862">Zinc</keyword>
<evidence type="ECO:0000256" key="5">
    <source>
        <dbReference type="ARBA" id="ARBA00023242"/>
    </source>
</evidence>
<dbReference type="Pfam" id="PF05699">
    <property type="entry name" value="Dimer_Tnp_hAT"/>
    <property type="match status" value="1"/>
</dbReference>
<evidence type="ECO:0000256" key="1">
    <source>
        <dbReference type="ARBA" id="ARBA00004123"/>
    </source>
</evidence>
<dbReference type="InterPro" id="IPR008906">
    <property type="entry name" value="HATC_C_dom"/>
</dbReference>
<proteinExistence type="predicted"/>
<dbReference type="OrthoDB" id="2506934at2759"/>
<dbReference type="GO" id="GO:0008270">
    <property type="term" value="F:zinc ion binding"/>
    <property type="evidence" value="ECO:0007669"/>
    <property type="project" value="UniProtKB-KW"/>
</dbReference>
<feature type="domain" description="HAT C-terminal dimerisation" evidence="6">
    <location>
        <begin position="102"/>
        <end position="147"/>
    </location>
</feature>
<dbReference type="Proteomes" id="UP000765509">
    <property type="component" value="Unassembled WGS sequence"/>
</dbReference>
<evidence type="ECO:0000256" key="4">
    <source>
        <dbReference type="ARBA" id="ARBA00022833"/>
    </source>
</evidence>
<evidence type="ECO:0000313" key="7">
    <source>
        <dbReference type="EMBL" id="MBW0580368.1"/>
    </source>
</evidence>
<keyword evidence="5" id="KW-0539">Nucleus</keyword>
<comment type="caution">
    <text evidence="7">The sequence shown here is derived from an EMBL/GenBank/DDBJ whole genome shotgun (WGS) entry which is preliminary data.</text>
</comment>
<evidence type="ECO:0000256" key="2">
    <source>
        <dbReference type="ARBA" id="ARBA00022723"/>
    </source>
</evidence>
<keyword evidence="3" id="KW-0863">Zinc-finger</keyword>
<gene>
    <name evidence="7" type="ORF">O181_120083</name>
</gene>
<evidence type="ECO:0000259" key="6">
    <source>
        <dbReference type="Pfam" id="PF05699"/>
    </source>
</evidence>
<organism evidence="7 8">
    <name type="scientific">Austropuccinia psidii MF-1</name>
    <dbReference type="NCBI Taxonomy" id="1389203"/>
    <lineage>
        <taxon>Eukaryota</taxon>
        <taxon>Fungi</taxon>
        <taxon>Dikarya</taxon>
        <taxon>Basidiomycota</taxon>
        <taxon>Pucciniomycotina</taxon>
        <taxon>Pucciniomycetes</taxon>
        <taxon>Pucciniales</taxon>
        <taxon>Sphaerophragmiaceae</taxon>
        <taxon>Austropuccinia</taxon>
    </lineage>
</organism>
<dbReference type="EMBL" id="AVOT02107362">
    <property type="protein sequence ID" value="MBW0580368.1"/>
    <property type="molecule type" value="Genomic_DNA"/>
</dbReference>
<reference evidence="7" key="1">
    <citation type="submission" date="2021-03" db="EMBL/GenBank/DDBJ databases">
        <title>Draft genome sequence of rust myrtle Austropuccinia psidii MF-1, a brazilian biotype.</title>
        <authorList>
            <person name="Quecine M.C."/>
            <person name="Pachon D.M.R."/>
            <person name="Bonatelli M.L."/>
            <person name="Correr F.H."/>
            <person name="Franceschini L.M."/>
            <person name="Leite T.F."/>
            <person name="Margarido G.R.A."/>
            <person name="Almeida C.A."/>
            <person name="Ferrarezi J.A."/>
            <person name="Labate C.A."/>
        </authorList>
    </citation>
    <scope>NUCLEOTIDE SEQUENCE</scope>
    <source>
        <strain evidence="7">MF-1</strain>
    </source>
</reference>
<name>A0A9Q3Q000_9BASI</name>
<dbReference type="AlphaFoldDB" id="A0A9Q3Q000"/>
<dbReference type="PANTHER" id="PTHR46481">
    <property type="entry name" value="ZINC FINGER BED DOMAIN-CONTAINING PROTEIN 4"/>
    <property type="match status" value="1"/>
</dbReference>
<keyword evidence="8" id="KW-1185">Reference proteome</keyword>
<dbReference type="InterPro" id="IPR012337">
    <property type="entry name" value="RNaseH-like_sf"/>
</dbReference>
<sequence>MTNKLTKYLRLPLKKRQVICASILDPQLKMKFFITHNSTLEYSGTLAKELESIFEKEARYHLTSSNEPSQFPQPSHEKESALIDGIYPMAHPKGNIVKNKIQKYFAEPPEVKTTDVLFWKSQATMFPTLKKMACKYLAIPATNAPSE</sequence>
<accession>A0A9Q3Q000</accession>
<protein>
    <recommendedName>
        <fullName evidence="6">HAT C-terminal dimerisation domain-containing protein</fullName>
    </recommendedName>
</protein>
<dbReference type="PANTHER" id="PTHR46481:SF10">
    <property type="entry name" value="ZINC FINGER BED DOMAIN-CONTAINING PROTEIN 39"/>
    <property type="match status" value="1"/>
</dbReference>
<evidence type="ECO:0000256" key="3">
    <source>
        <dbReference type="ARBA" id="ARBA00022771"/>
    </source>
</evidence>
<dbReference type="SUPFAM" id="SSF53098">
    <property type="entry name" value="Ribonuclease H-like"/>
    <property type="match status" value="1"/>
</dbReference>
<evidence type="ECO:0000313" key="8">
    <source>
        <dbReference type="Proteomes" id="UP000765509"/>
    </source>
</evidence>